<gene>
    <name evidence="1" type="ORF">OBRU01_10362</name>
</gene>
<keyword evidence="2" id="KW-1185">Reference proteome</keyword>
<evidence type="ECO:0000313" key="1">
    <source>
        <dbReference type="EMBL" id="KOB71364.1"/>
    </source>
</evidence>
<keyword evidence="1" id="KW-0695">RNA-directed DNA polymerase</keyword>
<sequence>MNFRHYNTDQLSLDIIIKVTNINAVQGTDFLGLTLDEHLNWKAHIEKTNNKISSFCYALSVLSDVSSIKVARSAYYGNIYSLLTYGIIFWGDTVNIESTFVLQKRSLRIMYNMKSDESLRTLFKENKYLTLT</sequence>
<dbReference type="STRING" id="104452.A0A0L7L7P6"/>
<protein>
    <submittedName>
        <fullName evidence="1">Putative RNA-directed DNA polymerase from transposon BS</fullName>
    </submittedName>
</protein>
<feature type="non-terminal residue" evidence="1">
    <location>
        <position position="132"/>
    </location>
</feature>
<dbReference type="Proteomes" id="UP000037510">
    <property type="component" value="Unassembled WGS sequence"/>
</dbReference>
<evidence type="ECO:0000313" key="2">
    <source>
        <dbReference type="Proteomes" id="UP000037510"/>
    </source>
</evidence>
<keyword evidence="1" id="KW-0548">Nucleotidyltransferase</keyword>
<comment type="caution">
    <text evidence="1">The sequence shown here is derived from an EMBL/GenBank/DDBJ whole genome shotgun (WGS) entry which is preliminary data.</text>
</comment>
<reference evidence="1 2" key="1">
    <citation type="journal article" date="2015" name="Genome Biol. Evol.">
        <title>The genome of winter moth (Operophtera brumata) provides a genomic perspective on sexual dimorphism and phenology.</title>
        <authorList>
            <person name="Derks M.F."/>
            <person name="Smit S."/>
            <person name="Salis L."/>
            <person name="Schijlen E."/>
            <person name="Bossers A."/>
            <person name="Mateman C."/>
            <person name="Pijl A.S."/>
            <person name="de Ridder D."/>
            <person name="Groenen M.A."/>
            <person name="Visser M.E."/>
            <person name="Megens H.J."/>
        </authorList>
    </citation>
    <scope>NUCLEOTIDE SEQUENCE [LARGE SCALE GENOMIC DNA]</scope>
    <source>
        <strain evidence="1">WM2013NL</strain>
        <tissue evidence="1">Head and thorax</tissue>
    </source>
</reference>
<proteinExistence type="predicted"/>
<organism evidence="1 2">
    <name type="scientific">Operophtera brumata</name>
    <name type="common">Winter moth</name>
    <name type="synonym">Phalaena brumata</name>
    <dbReference type="NCBI Taxonomy" id="104452"/>
    <lineage>
        <taxon>Eukaryota</taxon>
        <taxon>Metazoa</taxon>
        <taxon>Ecdysozoa</taxon>
        <taxon>Arthropoda</taxon>
        <taxon>Hexapoda</taxon>
        <taxon>Insecta</taxon>
        <taxon>Pterygota</taxon>
        <taxon>Neoptera</taxon>
        <taxon>Endopterygota</taxon>
        <taxon>Lepidoptera</taxon>
        <taxon>Glossata</taxon>
        <taxon>Ditrysia</taxon>
        <taxon>Geometroidea</taxon>
        <taxon>Geometridae</taxon>
        <taxon>Larentiinae</taxon>
        <taxon>Operophtera</taxon>
    </lineage>
</organism>
<dbReference type="GO" id="GO:0003964">
    <property type="term" value="F:RNA-directed DNA polymerase activity"/>
    <property type="evidence" value="ECO:0007669"/>
    <property type="project" value="UniProtKB-KW"/>
</dbReference>
<accession>A0A0L7L7P6</accession>
<dbReference type="AlphaFoldDB" id="A0A0L7L7P6"/>
<dbReference type="EMBL" id="JTDY01002461">
    <property type="protein sequence ID" value="KOB71364.1"/>
    <property type="molecule type" value="Genomic_DNA"/>
</dbReference>
<keyword evidence="1" id="KW-0808">Transferase</keyword>
<name>A0A0L7L7P6_OPEBR</name>